<dbReference type="Pfam" id="PF12257">
    <property type="entry name" value="IML1"/>
    <property type="match status" value="1"/>
</dbReference>
<feature type="region of interest" description="Disordered" evidence="5">
    <location>
        <begin position="1519"/>
        <end position="1553"/>
    </location>
</feature>
<feature type="region of interest" description="Disordered" evidence="5">
    <location>
        <begin position="1"/>
        <end position="60"/>
    </location>
</feature>
<dbReference type="InterPro" id="IPR000591">
    <property type="entry name" value="DEP_dom"/>
</dbReference>
<feature type="domain" description="DEP" evidence="6">
    <location>
        <begin position="1845"/>
        <end position="1921"/>
    </location>
</feature>
<evidence type="ECO:0000256" key="1">
    <source>
        <dbReference type="ARBA" id="ARBA00004148"/>
    </source>
</evidence>
<evidence type="ECO:0000313" key="8">
    <source>
        <dbReference type="Proteomes" id="UP001150907"/>
    </source>
</evidence>
<dbReference type="GO" id="GO:0005096">
    <property type="term" value="F:GTPase activator activity"/>
    <property type="evidence" value="ECO:0007669"/>
    <property type="project" value="InterPro"/>
</dbReference>
<evidence type="ECO:0000256" key="3">
    <source>
        <dbReference type="ARBA" id="ARBA00018529"/>
    </source>
</evidence>
<comment type="caution">
    <text evidence="7">The sequence shown here is derived from an EMBL/GenBank/DDBJ whole genome shotgun (WGS) entry which is preliminary data.</text>
</comment>
<dbReference type="InterPro" id="IPR036388">
    <property type="entry name" value="WH-like_DNA-bd_sf"/>
</dbReference>
<comment type="subcellular location">
    <subcellularLocation>
        <location evidence="1">Vacuole membrane</location>
        <topology evidence="1">Peripheral membrane protein</topology>
    </subcellularLocation>
</comment>
<dbReference type="InterPro" id="IPR027244">
    <property type="entry name" value="IML1"/>
</dbReference>
<dbReference type="GO" id="GO:0010508">
    <property type="term" value="P:positive regulation of autophagy"/>
    <property type="evidence" value="ECO:0007669"/>
    <property type="project" value="TreeGrafter"/>
</dbReference>
<evidence type="ECO:0000256" key="4">
    <source>
        <dbReference type="ARBA" id="ARBA00021881"/>
    </source>
</evidence>
<feature type="compositionally biased region" description="Basic and acidic residues" evidence="5">
    <location>
        <begin position="184"/>
        <end position="197"/>
    </location>
</feature>
<dbReference type="Proteomes" id="UP001150907">
    <property type="component" value="Unassembled WGS sequence"/>
</dbReference>
<feature type="region of interest" description="Disordered" evidence="5">
    <location>
        <begin position="114"/>
        <end position="215"/>
    </location>
</feature>
<dbReference type="PANTHER" id="PTHR13179">
    <property type="entry name" value="DEP DOMAIN CONTAINING PROTEIN 5"/>
    <property type="match status" value="1"/>
</dbReference>
<dbReference type="Gene3D" id="1.10.10.10">
    <property type="entry name" value="Winged helix-like DNA-binding domain superfamily/Winged helix DNA-binding domain"/>
    <property type="match status" value="1"/>
</dbReference>
<feature type="region of interest" description="Disordered" evidence="5">
    <location>
        <begin position="1073"/>
        <end position="1176"/>
    </location>
</feature>
<proteinExistence type="inferred from homology"/>
<feature type="compositionally biased region" description="Polar residues" evidence="5">
    <location>
        <begin position="1110"/>
        <end position="1125"/>
    </location>
</feature>
<name>A0A9W8B8V2_9FUNG</name>
<evidence type="ECO:0000259" key="6">
    <source>
        <dbReference type="PROSITE" id="PS50186"/>
    </source>
</evidence>
<feature type="non-terminal residue" evidence="7">
    <location>
        <position position="1"/>
    </location>
</feature>
<feature type="compositionally biased region" description="Basic and acidic residues" evidence="5">
    <location>
        <begin position="1538"/>
        <end position="1547"/>
    </location>
</feature>
<gene>
    <name evidence="7" type="primary">IML1_1</name>
    <name evidence="7" type="ORF">H4R26_004762</name>
</gene>
<dbReference type="GO" id="GO:0035556">
    <property type="term" value="P:intracellular signal transduction"/>
    <property type="evidence" value="ECO:0007669"/>
    <property type="project" value="InterPro"/>
</dbReference>
<dbReference type="InterPro" id="IPR048255">
    <property type="entry name" value="IML1_N"/>
</dbReference>
<evidence type="ECO:0000313" key="7">
    <source>
        <dbReference type="EMBL" id="KAJ2000124.1"/>
    </source>
</evidence>
<evidence type="ECO:0000256" key="2">
    <source>
        <dbReference type="ARBA" id="ARBA00005643"/>
    </source>
</evidence>
<dbReference type="GO" id="GO:1990130">
    <property type="term" value="C:GATOR1 complex"/>
    <property type="evidence" value="ECO:0007669"/>
    <property type="project" value="TreeGrafter"/>
</dbReference>
<feature type="compositionally biased region" description="Polar residues" evidence="5">
    <location>
        <begin position="198"/>
        <end position="208"/>
    </location>
</feature>
<organism evidence="7 8">
    <name type="scientific">Coemansia thaxteri</name>
    <dbReference type="NCBI Taxonomy" id="2663907"/>
    <lineage>
        <taxon>Eukaryota</taxon>
        <taxon>Fungi</taxon>
        <taxon>Fungi incertae sedis</taxon>
        <taxon>Zoopagomycota</taxon>
        <taxon>Kickxellomycotina</taxon>
        <taxon>Kickxellomycetes</taxon>
        <taxon>Kickxellales</taxon>
        <taxon>Kickxellaceae</taxon>
        <taxon>Coemansia</taxon>
    </lineage>
</organism>
<feature type="compositionally biased region" description="Polar residues" evidence="5">
    <location>
        <begin position="35"/>
        <end position="56"/>
    </location>
</feature>
<protein>
    <recommendedName>
        <fullName evidence="3">Vacuolar membrane-associated protein IML1</fullName>
    </recommendedName>
    <alternativeName>
        <fullName evidence="4">Vacuolar membrane-associated protein iml1</fullName>
    </alternativeName>
</protein>
<reference evidence="7" key="1">
    <citation type="submission" date="2022-07" db="EMBL/GenBank/DDBJ databases">
        <title>Phylogenomic reconstructions and comparative analyses of Kickxellomycotina fungi.</title>
        <authorList>
            <person name="Reynolds N.K."/>
            <person name="Stajich J.E."/>
            <person name="Barry K."/>
            <person name="Grigoriev I.V."/>
            <person name="Crous P."/>
            <person name="Smith M.E."/>
        </authorList>
    </citation>
    <scope>NUCLEOTIDE SEQUENCE</scope>
    <source>
        <strain evidence="7">IMI 214461</strain>
    </source>
</reference>
<sequence length="1965" mass="216488">MPQANPGASNRGHVSIFDRRGQKPGRGRVQGGGASNTNTSFAQSSSHRGTGSGNQSAHGDDTGHGAAALFNKVCMLRIHEDTFSSSDLVLNPSFFPGIRVGDIVAIRPIPDGDDGGGDLASPKGLLDAESGAGGAHSSDASSAAKGKGPAAPQTSSSGTLAHSSQTADSGEAGASSTSVPPGRGADRDGRSGPRDLQRGSTIDASRVSSARRAGHPFASLMPRALNRLQDLGEGADEFARNMERADDDHNESILKPDPHREILLKVGEVRRDSQQLQASIVNHVARALWGEYLTNQRVAIRKINMSDSNECESIRADFVEIAFRDQYVGRSDMWRLWRNLSQKIVHNNKPTNMEGLIRASVRRIYKNGQQIPCGYIDDLSQPIFRSESGRFMIFIQMSEEMWSYQEDGNLCFEKAVNCFMAELFRRWNEKQLNHMVTIVMFSRWYYHARDYLYFQDLILDEDSGRYYRDYYKVIADMEVRPDWSMFLPEILSEFNSFRRDIQEIVTADGHRLRGDLSRANQGNILEAINLGINSFASHHVDRDLSRTGLSTIVITPSFGVFDVTKRLLRMTTERMLHFGMRVDFVCLAPKPLFRPPVFRFKAMPVPSEQNQQRALLLRQQARQTVARAKESELNSVSPLGEGPEGYASPLATMPMSALPKDRIAKGIAPAQSESPATVDPIMLDPLYFNESKWENELLPFLIGPKPQHGASANTLSSVLFKAQGSRNSRASVRQPDIMLATMAVPAVSAATASLVAPGTGNADSSSKQDHETSIDGSIASALLGNIENIAEVPSTILELRTADYPFFSQQRATPGNDRQVVYCYFPYWVDCGFYNYSDDPVPESTDDFKPVCKMGDIPVAGVASYMRKTPLVPDLNLSAVDQELSEALGLDSESTPGVDSITEDRTKLRDEDTRSINAQFFSTTRDIVHGRIVQLDRAPAVAQSRERLLEVFAKYDRQAIVGTGISSATSAAMAAGGELLNGVADGIGVAPSSALQTYTGGTSEHRLPLGSVHPAPLQGVLPSNASAHWEDHHHHHQQQGTRYSENRAAIDRVEVGSAGSAEALEHLLGTVSTSASPNLCHGQHIKPLRRTEQDGTSSSSVPREAKLGGSSATGAQRSSIFVRNNSQRKRAPQPAVTQTTPDPNESVEYSGHTAVPQPSQRHAAPGHGASPEHSNYVAISGTRGRPLVADNAVRPALQRVAESPQSIARGQYIQHNYSRLSGEMLAVTSGDRLPVAESMAKQSHMEDNIRTFRGADTQEAVYRQQHQLLQQQQQQQQPIPTVTMPTAVAAYRHPMLTSALLSEPEFNLTLPSGLQAVLPLSATVPSQPLAPTDYHSGSPQYGKCSLLSNRPLLSLLPDPSPRGQRGRHYSSYNPCNPNLHMSVCTELSQRWAFALPTYSSLSSITPKWRSLCTPASLPLVTDYYPTDLDVFYRQYSYHMPTSDSGGFDDAMGLLDDDCSEFSQFMTNSTMASLPSGSGQVGLLQQIDRTTRRMLREMIYQRLAQGFQFINISEAISTRNSRDRPVGASKRGPLFKHNGRSEGGDRMAARSGTGDLSIASGSPHLSILPSGTSQALDKSVWLSNGRQIQKLDFHSSSGSSHMPGVTATWWDRNKSFDQADLHYRFHMWSRNNNMGYRLSDIRFSYPLVDEVNWNSVDRLIVGHQTNPTKTTKYWSARYILVPVDQLGNDTIVNTKSNPNMTIEDVRIANFERFLDHIIRLLRWDERAKLEERFFGALPVEMRQGIRPAMGFVGGANIGPVGSEYGGKKALGLGDLIPSALMQIRYTTLNPVPYLSYQLYCYVNDKIYSDPKQPMSLPPPAATFMNLTSPLNVESPFSQLAYALQHPTIGLKLRNLRWHYAYYSSIFVGYQLVDWMLVNFDGVYKRNYATGCGNRLMERGLFCSAQHNPGPFMDGYHFYVFTDLAREYTHKFMSGSAHQPARGQGTLMSSIGLADMVNRYGASSNNP</sequence>
<dbReference type="OrthoDB" id="39497at2759"/>
<dbReference type="EMBL" id="JANBQF010000580">
    <property type="protein sequence ID" value="KAJ2000124.1"/>
    <property type="molecule type" value="Genomic_DNA"/>
</dbReference>
<dbReference type="SUPFAM" id="SSF46785">
    <property type="entry name" value="Winged helix' DNA-binding domain"/>
    <property type="match status" value="1"/>
</dbReference>
<evidence type="ECO:0000256" key="5">
    <source>
        <dbReference type="SAM" id="MobiDB-lite"/>
    </source>
</evidence>
<dbReference type="GO" id="GO:0005774">
    <property type="term" value="C:vacuolar membrane"/>
    <property type="evidence" value="ECO:0007669"/>
    <property type="project" value="UniProtKB-SubCell"/>
</dbReference>
<accession>A0A9W8B8V2</accession>
<dbReference type="PROSITE" id="PS50186">
    <property type="entry name" value="DEP"/>
    <property type="match status" value="1"/>
</dbReference>
<dbReference type="SMART" id="SM00049">
    <property type="entry name" value="DEP"/>
    <property type="match status" value="1"/>
</dbReference>
<dbReference type="InterPro" id="IPR036390">
    <property type="entry name" value="WH_DNA-bd_sf"/>
</dbReference>
<dbReference type="GO" id="GO:1904262">
    <property type="term" value="P:negative regulation of TORC1 signaling"/>
    <property type="evidence" value="ECO:0007669"/>
    <property type="project" value="TreeGrafter"/>
</dbReference>
<dbReference type="Pfam" id="PF00610">
    <property type="entry name" value="DEP"/>
    <property type="match status" value="1"/>
</dbReference>
<dbReference type="PANTHER" id="PTHR13179:SF8">
    <property type="entry name" value="GATOR COMPLEX PROTEIN DEPDC5"/>
    <property type="match status" value="1"/>
</dbReference>
<comment type="similarity">
    <text evidence="2">Belongs to the IML1 family.</text>
</comment>
<feature type="compositionally biased region" description="Polar residues" evidence="5">
    <location>
        <begin position="153"/>
        <end position="179"/>
    </location>
</feature>
<feature type="compositionally biased region" description="Low complexity" evidence="5">
    <location>
        <begin position="127"/>
        <end position="152"/>
    </location>
</feature>
<keyword evidence="8" id="KW-1185">Reference proteome</keyword>